<dbReference type="SMART" id="SM00184">
    <property type="entry name" value="RING"/>
    <property type="match status" value="1"/>
</dbReference>
<keyword evidence="1" id="KW-0863">Zinc-finger</keyword>
<dbReference type="InterPro" id="IPR001841">
    <property type="entry name" value="Znf_RING"/>
</dbReference>
<protein>
    <recommendedName>
        <fullName evidence="6">RING-type domain-containing protein</fullName>
    </recommendedName>
</protein>
<dbReference type="Gene3D" id="2.60.120.260">
    <property type="entry name" value="Galactose-binding domain-like"/>
    <property type="match status" value="1"/>
</dbReference>
<organism evidence="4 5">
    <name type="scientific">Cyclotella cryptica</name>
    <dbReference type="NCBI Taxonomy" id="29204"/>
    <lineage>
        <taxon>Eukaryota</taxon>
        <taxon>Sar</taxon>
        <taxon>Stramenopiles</taxon>
        <taxon>Ochrophyta</taxon>
        <taxon>Bacillariophyta</taxon>
        <taxon>Coscinodiscophyceae</taxon>
        <taxon>Thalassiosirophycidae</taxon>
        <taxon>Stephanodiscales</taxon>
        <taxon>Stephanodiscaceae</taxon>
        <taxon>Cyclotella</taxon>
    </lineage>
</organism>
<evidence type="ECO:0000259" key="2">
    <source>
        <dbReference type="PROSITE" id="PS50089"/>
    </source>
</evidence>
<dbReference type="SUPFAM" id="SSF57850">
    <property type="entry name" value="RING/U-box"/>
    <property type="match status" value="1"/>
</dbReference>
<accession>A0ABD3PXI2</accession>
<dbReference type="PANTHER" id="PTHR45943:SF2">
    <property type="entry name" value="RING-TYPE DOMAIN-CONTAINING PROTEIN"/>
    <property type="match status" value="1"/>
</dbReference>
<dbReference type="Proteomes" id="UP001516023">
    <property type="component" value="Unassembled WGS sequence"/>
</dbReference>
<evidence type="ECO:0000256" key="1">
    <source>
        <dbReference type="PROSITE-ProRule" id="PRU00175"/>
    </source>
</evidence>
<dbReference type="PROSITE" id="PS51114">
    <property type="entry name" value="FBA"/>
    <property type="match status" value="1"/>
</dbReference>
<dbReference type="SMART" id="SM01198">
    <property type="entry name" value="FBA"/>
    <property type="match status" value="1"/>
</dbReference>
<proteinExistence type="predicted"/>
<feature type="domain" description="RING-type" evidence="2">
    <location>
        <begin position="11"/>
        <end position="63"/>
    </location>
</feature>
<dbReference type="InterPro" id="IPR008979">
    <property type="entry name" value="Galactose-bd-like_sf"/>
</dbReference>
<dbReference type="SUPFAM" id="SSF49785">
    <property type="entry name" value="Galactose-binding domain-like"/>
    <property type="match status" value="1"/>
</dbReference>
<dbReference type="GO" id="GO:0008270">
    <property type="term" value="F:zinc ion binding"/>
    <property type="evidence" value="ECO:0007669"/>
    <property type="project" value="UniProtKB-KW"/>
</dbReference>
<reference evidence="4 5" key="1">
    <citation type="journal article" date="2020" name="G3 (Bethesda)">
        <title>Improved Reference Genome for Cyclotella cryptica CCMP332, a Model for Cell Wall Morphogenesis, Salinity Adaptation, and Lipid Production in Diatoms (Bacillariophyta).</title>
        <authorList>
            <person name="Roberts W.R."/>
            <person name="Downey K.M."/>
            <person name="Ruck E.C."/>
            <person name="Traller J.C."/>
            <person name="Alverson A.J."/>
        </authorList>
    </citation>
    <scope>NUCLEOTIDE SEQUENCE [LARGE SCALE GENOMIC DNA]</scope>
    <source>
        <strain evidence="4 5">CCMP332</strain>
    </source>
</reference>
<dbReference type="Pfam" id="PF04300">
    <property type="entry name" value="FBA"/>
    <property type="match status" value="1"/>
</dbReference>
<name>A0ABD3PXI2_9STRA</name>
<sequence>MATFTDTSTDCAICFEPLSSAATLTLACGHRWHTRCIREQLAHAQPSRSQRLLFAGCRCAKCNAYCDHPALENLTRRTDGLRAKVDEWIARQLAIDAPEEWRRANSAEEKRMLVEEGRRSYAFYLCGACEEPYFGGTVECADQEEGERVRPEDRLCSVCSNKSQTVCDKSLEHRAFHVWKCRYCCNPSNFLCYGNVHFCNACHERNSERNRSRRRGETVSSLDAIPCTGESCLYPKLDGFDAHNNGESLDCEQVYYCACCLTDTTRNASLEESPGSRNLIVNPSGEQGTRGWTLNPGHCRWKVESMEVPIDSNTRTNFVSSYSWCIMYQTVPVHRFVRTPSQVRIEASAKFMGRTDCPSVFRMEVIATDAGRRILRRIQTDTLNSPVDFWEKACLILEPVEGLHQVTLSVSGKDSRFWRGDYGSKVCHCSIRVLGTEEELEGVLIQG</sequence>
<dbReference type="EMBL" id="JABMIG020000102">
    <property type="protein sequence ID" value="KAL3792446.1"/>
    <property type="molecule type" value="Genomic_DNA"/>
</dbReference>
<dbReference type="AlphaFoldDB" id="A0ABD3PXI2"/>
<gene>
    <name evidence="4" type="ORF">HJC23_001564</name>
</gene>
<evidence type="ECO:0000259" key="3">
    <source>
        <dbReference type="PROSITE" id="PS51114"/>
    </source>
</evidence>
<dbReference type="Gene3D" id="3.30.40.10">
    <property type="entry name" value="Zinc/RING finger domain, C3HC4 (zinc finger)"/>
    <property type="match status" value="1"/>
</dbReference>
<comment type="caution">
    <text evidence="4">The sequence shown here is derived from an EMBL/GenBank/DDBJ whole genome shotgun (WGS) entry which is preliminary data.</text>
</comment>
<dbReference type="PROSITE" id="PS50089">
    <property type="entry name" value="ZF_RING_2"/>
    <property type="match status" value="1"/>
</dbReference>
<dbReference type="InterPro" id="IPR007397">
    <property type="entry name" value="F-box-assoc_dom"/>
</dbReference>
<dbReference type="PANTHER" id="PTHR45943">
    <property type="entry name" value="E3 UBIQUITIN-PROTEIN LIGASE MYCBP2"/>
    <property type="match status" value="1"/>
</dbReference>
<evidence type="ECO:0008006" key="6">
    <source>
        <dbReference type="Google" id="ProtNLM"/>
    </source>
</evidence>
<dbReference type="InterPro" id="IPR013083">
    <property type="entry name" value="Znf_RING/FYVE/PHD"/>
</dbReference>
<evidence type="ECO:0000313" key="4">
    <source>
        <dbReference type="EMBL" id="KAL3792446.1"/>
    </source>
</evidence>
<feature type="domain" description="FBA" evidence="3">
    <location>
        <begin position="269"/>
        <end position="435"/>
    </location>
</feature>
<keyword evidence="1" id="KW-0479">Metal-binding</keyword>
<dbReference type="Pfam" id="PF17123">
    <property type="entry name" value="zf-RING_11"/>
    <property type="match status" value="1"/>
</dbReference>
<keyword evidence="5" id="KW-1185">Reference proteome</keyword>
<evidence type="ECO:0000313" key="5">
    <source>
        <dbReference type="Proteomes" id="UP001516023"/>
    </source>
</evidence>
<keyword evidence="1" id="KW-0862">Zinc</keyword>